<dbReference type="InterPro" id="IPR052047">
    <property type="entry name" value="GH94_Enzymes"/>
</dbReference>
<evidence type="ECO:0000313" key="9">
    <source>
        <dbReference type="Proteomes" id="UP000324974"/>
    </source>
</evidence>
<dbReference type="CDD" id="cd11753">
    <property type="entry name" value="GH94N_ChvB_NdvB_2_like"/>
    <property type="match status" value="1"/>
</dbReference>
<dbReference type="KEGG" id="lrs:PX52LOC_06452"/>
<dbReference type="OrthoDB" id="9769991at2"/>
<dbReference type="Gene3D" id="1.50.10.140">
    <property type="match status" value="1"/>
</dbReference>
<evidence type="ECO:0000313" key="8">
    <source>
        <dbReference type="EMBL" id="QEL19381.1"/>
    </source>
</evidence>
<dbReference type="Pfam" id="PF06165">
    <property type="entry name" value="GH94_b-supersand"/>
    <property type="match status" value="2"/>
</dbReference>
<dbReference type="SMART" id="SM01068">
    <property type="entry name" value="CBM_X"/>
    <property type="match status" value="2"/>
</dbReference>
<keyword evidence="4" id="KW-1133">Transmembrane helix</keyword>
<protein>
    <submittedName>
        <fullName evidence="8">Glycosyltransferase (Phosphorylase) and cyclic beta-1,2-glucan synthetase</fullName>
    </submittedName>
</protein>
<keyword evidence="4" id="KW-0472">Membrane</keyword>
<keyword evidence="4" id="KW-0812">Transmembrane</keyword>
<dbReference type="Gene3D" id="1.50.10.10">
    <property type="match status" value="1"/>
</dbReference>
<dbReference type="SUPFAM" id="SSF48208">
    <property type="entry name" value="Six-hairpin glycosidases"/>
    <property type="match status" value="1"/>
</dbReference>
<dbReference type="InterPro" id="IPR010383">
    <property type="entry name" value="Glyco_hydrolase_94_b-supersand"/>
</dbReference>
<feature type="transmembrane region" description="Helical" evidence="4">
    <location>
        <begin position="416"/>
        <end position="442"/>
    </location>
</feature>
<evidence type="ECO:0000256" key="4">
    <source>
        <dbReference type="SAM" id="Phobius"/>
    </source>
</evidence>
<dbReference type="GO" id="GO:0005975">
    <property type="term" value="P:carbohydrate metabolic process"/>
    <property type="evidence" value="ECO:0007669"/>
    <property type="project" value="InterPro"/>
</dbReference>
<dbReference type="Pfam" id="PF17167">
    <property type="entry name" value="Glyco_hydro_94"/>
    <property type="match status" value="1"/>
</dbReference>
<dbReference type="InterPro" id="IPR012341">
    <property type="entry name" value="6hp_glycosidase-like_sf"/>
</dbReference>
<dbReference type="InterPro" id="IPR037824">
    <property type="entry name" value="GH94N_2_NdvB"/>
</dbReference>
<feature type="domain" description="Glycosyl hydrolase 94 catalytic" evidence="7">
    <location>
        <begin position="2279"/>
        <end position="2702"/>
    </location>
</feature>
<evidence type="ECO:0000256" key="2">
    <source>
        <dbReference type="ARBA" id="ARBA00022679"/>
    </source>
</evidence>
<organism evidence="8 9">
    <name type="scientific">Limnoglobus roseus</name>
    <dbReference type="NCBI Taxonomy" id="2598579"/>
    <lineage>
        <taxon>Bacteria</taxon>
        <taxon>Pseudomonadati</taxon>
        <taxon>Planctomycetota</taxon>
        <taxon>Planctomycetia</taxon>
        <taxon>Gemmatales</taxon>
        <taxon>Gemmataceae</taxon>
        <taxon>Limnoglobus</taxon>
    </lineage>
</organism>
<dbReference type="InterPro" id="IPR011013">
    <property type="entry name" value="Gal_mutarotase_sf_dom"/>
</dbReference>
<dbReference type="Pfam" id="PF10091">
    <property type="entry name" value="Glycoamylase"/>
    <property type="match status" value="1"/>
</dbReference>
<dbReference type="Gene3D" id="2.70.98.40">
    <property type="entry name" value="Glycoside hydrolase, family 65, N-terminal domain"/>
    <property type="match status" value="2"/>
</dbReference>
<keyword evidence="9" id="KW-1185">Reference proteome</keyword>
<feature type="domain" description="Glycosyl hydrolase 94 supersandwich" evidence="5">
    <location>
        <begin position="2004"/>
        <end position="2264"/>
    </location>
</feature>
<evidence type="ECO:0000256" key="3">
    <source>
        <dbReference type="SAM" id="MobiDB-lite"/>
    </source>
</evidence>
<dbReference type="InterPro" id="IPR033432">
    <property type="entry name" value="GH94_catalytic"/>
</dbReference>
<dbReference type="InterPro" id="IPR037018">
    <property type="entry name" value="GH65_N"/>
</dbReference>
<sequence>MSDVAVDLPFSQPAQSPSHLSQVLRTKKSSLNDLALDTLDSAAPGDRRLLKRFRQNVSRIQRAYQELSVSARQGGPVSSVADWLLDNYYVIESVLRQIRSHLPRSYYRELPAIARGSDAGLPRIFSLATTLLAQTEGAISEPQLRADVKAFQQIATLTIGEVWAIPTMLRLATVEAIRNLADDILKTRHEMVQAESDLAMVRAGRRTQLPATATDAYRLYFWDALKTHSIAADAEADVVHDWVKVHLADVNEVAHREHTRQAGEQLAIGNAVTNLRVLDVIDWMAFFEAVSGVEEVLRTDPNGVYATQDFATRDRCRRAVEELAKGSRRAELDVARLAVAMATQHREYPVSGHVASVLLGESREAFEQQLGYRPTWSAVRQTVAVRHPHLVYFGSLAVFTLALLVATLLFSPLPAWWAPLVILPLALSPCLDLAVAFTQIVARQFAPPRVLPKLDWKGDIPDDCATFLVVPTLISRPAQAAGLIERLELHYLSNPDGALRYALLTDFTDAAQETMPDDEACVTALTTGIAKLNQQYATPESPRFFVFHRCRQFNPTEGCWMGWERKRGKLEEFNHLLRGAAETSYTTKFPATEGLPRMRFILTLDTDTVLPRDAAKHMIATLAHPLNRARKSADGRRVEAGYAVLQPRVNFLYQTGFRSWFARLFAGSAGVDPYSTACSDTYMDLFARGSFTGKGLYDIDAFADTAGEAFPDNRILSHDLIESNYARCALATDIEVYDEFPARYHAYARRDHRWIRGDWQLLPWLGKRVPTPREPLPNVLPALERWKIVDNLRRSLLAPALILLLVAGWTILPGSAWGWTLLALAPLAFPTLAMVLGGCTTILKGRTPRRVWAQLRFDLGNTAGQGLLRIVFLLNEAVHAVDAIARTLYRLLISRRHLLEWESAAATDRRLGDDFRSFATAMRTNSVLALGLTALVAWFAPWSLIAAAPLLASWLLAPFVAYRVSQPRAVREILLTDADRHELERVARRTWDFFETFVNDDGNWLPPDNYQESPLGVVAHRTSPTNIGLYLLAVQAANDFGYITPGAMCDRLEKAFDSLDRLERNHGHFLNWYDTSKLTTLLPAYVSTVDSGNLLACLLALVHGLNEDDTRTSNPAQIGLDHTLGVLLDELDREGYKASPKDSLAAAVQGGDRTAILKAVEGLKASIVTESESNRWLNLLVRQVQQKHATTNGEPLHARLAALAARARRYADEMDFRFLFNADRELFTIGYNATANRFDANYYDLLASEACIASFLAVARGEVARKHWFRLGRLATRAAGSTGLVSWGGTMFEYLMPRLLLPIPPGVLLDKAQRTAVKRQIEYGKEIHLPWGISESGFAVVDAGQVYQYQSFGVPGLGLKRGLDRDRVIAPYATLLAVDVDPVEAVKNLRHLRSLGGEGRYGFYEAMDFTPDRSEGTAPNVVKSYMAHHQGMGFLAIANRLRGGVFRRRLRAEPAVKAAELLLEERVPTDAPLLEPLGPPENSTGPAALISSASKRRITTPDTPTPKTHILSNGHYSVMVTNAGAGFSAWNAYSVTRWRPDGTCDEQGQFVYIRDRQTGKFWSAGYQPTRREPKSFEVIYAIDKAEFRRIDDEIETVMEVVVAPDRDLEVRRVTLANLGQRPRSLDLTSYAEIVLDTQAADVAHPAFGKLFLETEWLANSSALLVRRRPRSPQAPAPWAFHATIGPDATGEVSWDSDRVQILGRRRTTAEPAMLDSHCANLGGTTGAVLDPALALRRHVTVEPGERATVSFVTGAAMTREAILKLLESVSTPAAVDHVFELAWAQSRIELQHNHLKTEDIHLFQRLAGHLLYPVGPLRAPQQILATNRESQSGLWRFGISGDWPITLVRLNGPDGLPLLRHLLLAHHYWTSHGLKADLVVLLANAGGYFDELHNQTTGLVRSLVPADRLDRPGGVFVRKGWQMNEADRVLLLTVARVVLDDRSGPLESQADRLGTPQSMPPRLVRKSGTPARPEPRIEPTPRHCPNGFGEFIADGREYLIAPAQPGAVPPLPWANVIANPAAGFIITDSGGGYVWAENSQTNRLTPWSNDPCLDPPGDCFFVQDLDTLDAWSPTPLPCAIAPVEVRHGAGYTVFQSHQAGLQHELTVFVPVADAVKVSRLKLRNTGTRIRRVAVFYYAELVLGSTRSATAQHIVTELDADSGVVLARNPFHPMESQRVAFVDCDVRPRTVTGDRAEFLGRNGRLATPAALERVALSGRVGAGYDPCVAIRGTLILAPGEEQTIVGQIGQVGDVRDVRRTVAAHRGAEAEKAREAVANRWRHFSDTIRIQTPDAAFNSLMNQWLPYQVLSCRLWGRSAVYQSGGAYGFRDQLQDVCALVHAAPGLVRDQILRAAARQFTEGDVQHWWHEPGGAGVRTRISDDFLWLPYTVEYYATTTGDREIWDRSVPFLSGRALEPQEHEIFETPNVSEESGSIYEHCVRALKRGWALGPHGLPLIGTGDWNDGMNEIGSHGRGESIWLAWFQIVVLTRFMPIAESRGDAEFAEKCRQHAEQLRVAVEQHGWDGRWYRRAYFDDGSPVGSAANEECRIDSLAQTWAVLSRVADRDRATQAMDEVMRQLVQPEDRLVLLFTPPFDAGPQQPGYIKGYVPGVRENGGQYTHAAAWVIQALAELGRGDEAFKTFNLLNPASITATGDGVSRYKGEPYVVAGDVYSLTSHRGRVGWTWYTGSAGWLYRIGLENIIGLRRSNDVLEIRPCLPSAWDRVEITYRFVDTEYAIVVTNPQRSSPGVVNEVYLDGALQSDHRVKLQNDKGKHTMEVRLQ</sequence>
<dbReference type="GO" id="GO:0016757">
    <property type="term" value="F:glycosyltransferase activity"/>
    <property type="evidence" value="ECO:0007669"/>
    <property type="project" value="UniProtKB-KW"/>
</dbReference>
<evidence type="ECO:0000256" key="1">
    <source>
        <dbReference type="ARBA" id="ARBA00022676"/>
    </source>
</evidence>
<dbReference type="InterPro" id="IPR019282">
    <property type="entry name" value="Glycoamylase-like_cons_dom"/>
</dbReference>
<proteinExistence type="predicted"/>
<feature type="transmembrane region" description="Helical" evidence="4">
    <location>
        <begin position="795"/>
        <end position="812"/>
    </location>
</feature>
<dbReference type="PANTHER" id="PTHR37469">
    <property type="entry name" value="CELLOBIONIC ACID PHOSPHORYLASE-RELATED"/>
    <property type="match status" value="1"/>
</dbReference>
<keyword evidence="2 8" id="KW-0808">Transferase</keyword>
<feature type="region of interest" description="Disordered" evidence="3">
    <location>
        <begin position="1"/>
        <end position="21"/>
    </location>
</feature>
<feature type="domain" description="Glycoamylase-like" evidence="6">
    <location>
        <begin position="1241"/>
        <end position="1447"/>
    </location>
</feature>
<dbReference type="Gene3D" id="2.60.420.10">
    <property type="entry name" value="Maltose phosphorylase, domain 3"/>
    <property type="match status" value="1"/>
</dbReference>
<gene>
    <name evidence="8" type="ORF">PX52LOC_06452</name>
</gene>
<evidence type="ECO:0000259" key="5">
    <source>
        <dbReference type="Pfam" id="PF06165"/>
    </source>
</evidence>
<feature type="compositionally biased region" description="Polar residues" evidence="3">
    <location>
        <begin position="12"/>
        <end position="21"/>
    </location>
</feature>
<feature type="transmembrane region" description="Helical" evidence="4">
    <location>
        <begin position="927"/>
        <end position="956"/>
    </location>
</feature>
<dbReference type="GO" id="GO:0030246">
    <property type="term" value="F:carbohydrate binding"/>
    <property type="evidence" value="ECO:0007669"/>
    <property type="project" value="InterPro"/>
</dbReference>
<keyword evidence="1" id="KW-0328">Glycosyltransferase</keyword>
<accession>A0A5C1AJK3</accession>
<evidence type="ECO:0000259" key="6">
    <source>
        <dbReference type="Pfam" id="PF10091"/>
    </source>
</evidence>
<feature type="transmembrane region" description="Helical" evidence="4">
    <location>
        <begin position="390"/>
        <end position="410"/>
    </location>
</feature>
<reference evidence="9" key="1">
    <citation type="submission" date="2019-08" db="EMBL/GenBank/DDBJ databases">
        <title>Limnoglobus roseus gen. nov., sp. nov., a novel freshwater planctomycete with a giant genome from the family Gemmataceae.</title>
        <authorList>
            <person name="Kulichevskaya I.S."/>
            <person name="Naumoff D.G."/>
            <person name="Miroshnikov K."/>
            <person name="Ivanova A."/>
            <person name="Philippov D.A."/>
            <person name="Hakobyan A."/>
            <person name="Rijpstra I.C."/>
            <person name="Sinninghe Damste J.S."/>
            <person name="Liesack W."/>
            <person name="Dedysh S.N."/>
        </authorList>
    </citation>
    <scope>NUCLEOTIDE SEQUENCE [LARGE SCALE GENOMIC DNA]</scope>
    <source>
        <strain evidence="9">PX52</strain>
    </source>
</reference>
<feature type="transmembrane region" description="Helical" evidence="4">
    <location>
        <begin position="818"/>
        <end position="843"/>
    </location>
</feature>
<dbReference type="SUPFAM" id="SSF74650">
    <property type="entry name" value="Galactose mutarotase-like"/>
    <property type="match status" value="2"/>
</dbReference>
<dbReference type="PANTHER" id="PTHR37469:SF2">
    <property type="entry name" value="CELLOBIONIC ACID PHOSPHORYLASE"/>
    <property type="match status" value="1"/>
</dbReference>
<name>A0A5C1AJK3_9BACT</name>
<feature type="region of interest" description="Disordered" evidence="3">
    <location>
        <begin position="1946"/>
        <end position="1986"/>
    </location>
</feature>
<dbReference type="InterPro" id="IPR008928">
    <property type="entry name" value="6-hairpin_glycosidase_sf"/>
</dbReference>
<evidence type="ECO:0000259" key="7">
    <source>
        <dbReference type="Pfam" id="PF17167"/>
    </source>
</evidence>
<dbReference type="Proteomes" id="UP000324974">
    <property type="component" value="Chromosome"/>
</dbReference>
<dbReference type="EMBL" id="CP042425">
    <property type="protein sequence ID" value="QEL19381.1"/>
    <property type="molecule type" value="Genomic_DNA"/>
</dbReference>
<feature type="domain" description="Glycosyl hydrolase 94 supersandwich" evidence="5">
    <location>
        <begin position="1497"/>
        <end position="1771"/>
    </location>
</feature>
<dbReference type="CDD" id="cd11756">
    <property type="entry name" value="GH94N_ChvB_NdvB_1_like"/>
    <property type="match status" value="1"/>
</dbReference>
<dbReference type="InterPro" id="IPR037820">
    <property type="entry name" value="GH94N_NdvB"/>
</dbReference>